<feature type="compositionally biased region" description="Basic and acidic residues" evidence="1">
    <location>
        <begin position="223"/>
        <end position="233"/>
    </location>
</feature>
<accession>A0A433SWY5</accession>
<proteinExistence type="predicted"/>
<evidence type="ECO:0000313" key="2">
    <source>
        <dbReference type="EMBL" id="RUS73816.1"/>
    </source>
</evidence>
<name>A0A433SWY5_ELYCH</name>
<protein>
    <submittedName>
        <fullName evidence="2">Uncharacterized protein</fullName>
    </submittedName>
</protein>
<dbReference type="Proteomes" id="UP000271974">
    <property type="component" value="Unassembled WGS sequence"/>
</dbReference>
<gene>
    <name evidence="2" type="ORF">EGW08_018409</name>
</gene>
<dbReference type="EMBL" id="RQTK01000896">
    <property type="protein sequence ID" value="RUS73816.1"/>
    <property type="molecule type" value="Genomic_DNA"/>
</dbReference>
<feature type="region of interest" description="Disordered" evidence="1">
    <location>
        <begin position="223"/>
        <end position="250"/>
    </location>
</feature>
<keyword evidence="3" id="KW-1185">Reference proteome</keyword>
<dbReference type="AlphaFoldDB" id="A0A433SWY5"/>
<comment type="caution">
    <text evidence="2">The sequence shown here is derived from an EMBL/GenBank/DDBJ whole genome shotgun (WGS) entry which is preliminary data.</text>
</comment>
<organism evidence="2 3">
    <name type="scientific">Elysia chlorotica</name>
    <name type="common">Eastern emerald elysia</name>
    <name type="synonym">Sea slug</name>
    <dbReference type="NCBI Taxonomy" id="188477"/>
    <lineage>
        <taxon>Eukaryota</taxon>
        <taxon>Metazoa</taxon>
        <taxon>Spiralia</taxon>
        <taxon>Lophotrochozoa</taxon>
        <taxon>Mollusca</taxon>
        <taxon>Gastropoda</taxon>
        <taxon>Heterobranchia</taxon>
        <taxon>Euthyneura</taxon>
        <taxon>Panpulmonata</taxon>
        <taxon>Sacoglossa</taxon>
        <taxon>Placobranchoidea</taxon>
        <taxon>Plakobranchidae</taxon>
        <taxon>Elysia</taxon>
    </lineage>
</organism>
<evidence type="ECO:0000256" key="1">
    <source>
        <dbReference type="SAM" id="MobiDB-lite"/>
    </source>
</evidence>
<evidence type="ECO:0000313" key="3">
    <source>
        <dbReference type="Proteomes" id="UP000271974"/>
    </source>
</evidence>
<sequence length="250" mass="28571">MRHFSILRISDLWFLRTRKFWFFADDTLLVFADETLLIFTDETVLVFADETVFDFVDETEKFQSSPNAIPPPFGIRVQQLLLELEIDLDTNSIQEDKFGEIPPWTVKRPESLLDLAALDKDKTPPEAAASVMFKPDSAELVDKKGAKFDIPQSSPAVFHPTYVEKFQSSPNAIPPPFGIRVQQLLLELEIDLDTNSIQEDKFGEIPPWTVKRPESLLDLAALDKDKTPPEHLNHTKRRLKPQNLLSGKKQ</sequence>
<reference evidence="2 3" key="1">
    <citation type="submission" date="2019-01" db="EMBL/GenBank/DDBJ databases">
        <title>A draft genome assembly of the solar-powered sea slug Elysia chlorotica.</title>
        <authorList>
            <person name="Cai H."/>
            <person name="Li Q."/>
            <person name="Fang X."/>
            <person name="Li J."/>
            <person name="Curtis N.E."/>
            <person name="Altenburger A."/>
            <person name="Shibata T."/>
            <person name="Feng M."/>
            <person name="Maeda T."/>
            <person name="Schwartz J.A."/>
            <person name="Shigenobu S."/>
            <person name="Lundholm N."/>
            <person name="Nishiyama T."/>
            <person name="Yang H."/>
            <person name="Hasebe M."/>
            <person name="Li S."/>
            <person name="Pierce S.K."/>
            <person name="Wang J."/>
        </authorList>
    </citation>
    <scope>NUCLEOTIDE SEQUENCE [LARGE SCALE GENOMIC DNA]</scope>
    <source>
        <strain evidence="2">EC2010</strain>
        <tissue evidence="2">Whole organism of an adult</tissue>
    </source>
</reference>